<comment type="caution">
    <text evidence="22">The sequence shown here is derived from an EMBL/GenBank/DDBJ whole genome shotgun (WGS) entry which is preliminary data.</text>
</comment>
<evidence type="ECO:0000259" key="20">
    <source>
        <dbReference type="PROSITE" id="PS50042"/>
    </source>
</evidence>
<organism evidence="22 23">
    <name type="scientific">Stentor coeruleus</name>
    <dbReference type="NCBI Taxonomy" id="5963"/>
    <lineage>
        <taxon>Eukaryota</taxon>
        <taxon>Sar</taxon>
        <taxon>Alveolata</taxon>
        <taxon>Ciliophora</taxon>
        <taxon>Postciliodesmatophora</taxon>
        <taxon>Heterotrichea</taxon>
        <taxon>Heterotrichida</taxon>
        <taxon>Stentoridae</taxon>
        <taxon>Stentor</taxon>
    </lineage>
</organism>
<dbReference type="OrthoDB" id="100546at2759"/>
<dbReference type="GO" id="GO:0004691">
    <property type="term" value="F:cAMP-dependent protein kinase activity"/>
    <property type="evidence" value="ECO:0007669"/>
    <property type="project" value="TreeGrafter"/>
</dbReference>
<keyword evidence="6" id="KW-0723">Serine/threonine-protein kinase</keyword>
<dbReference type="CDD" id="cd00038">
    <property type="entry name" value="CAP_ED"/>
    <property type="match status" value="3"/>
</dbReference>
<dbReference type="InterPro" id="IPR000595">
    <property type="entry name" value="cNMP-bd_dom"/>
</dbReference>
<comment type="subunit">
    <text evidence="3">Monomer.</text>
</comment>
<feature type="domain" description="Cyclic nucleotide-binding" evidence="20">
    <location>
        <begin position="86"/>
        <end position="200"/>
    </location>
</feature>
<dbReference type="Gene3D" id="1.10.510.10">
    <property type="entry name" value="Transferase(Phosphotransferase) domain 1"/>
    <property type="match status" value="1"/>
</dbReference>
<dbReference type="GO" id="GO:0005524">
    <property type="term" value="F:ATP binding"/>
    <property type="evidence" value="ECO:0007669"/>
    <property type="project" value="UniProtKB-UniRule"/>
</dbReference>
<dbReference type="Pfam" id="PF00069">
    <property type="entry name" value="Pkinase"/>
    <property type="match status" value="1"/>
</dbReference>
<feature type="binding site" evidence="18">
    <location>
        <position position="592"/>
    </location>
    <ligand>
        <name>ATP</name>
        <dbReference type="ChEBI" id="CHEBI:30616"/>
    </ligand>
</feature>
<evidence type="ECO:0000256" key="17">
    <source>
        <dbReference type="ARBA" id="ARBA00047462"/>
    </source>
</evidence>
<keyword evidence="8" id="KW-0808">Transferase</keyword>
<gene>
    <name evidence="22" type="ORF">SteCoe_4912</name>
</gene>
<evidence type="ECO:0000256" key="9">
    <source>
        <dbReference type="ARBA" id="ARBA00022723"/>
    </source>
</evidence>
<comment type="cofactor">
    <cofactor evidence="1">
        <name>Mg(2+)</name>
        <dbReference type="ChEBI" id="CHEBI:18420"/>
    </cofactor>
</comment>
<evidence type="ECO:0000256" key="6">
    <source>
        <dbReference type="ARBA" id="ARBA00022527"/>
    </source>
</evidence>
<keyword evidence="14" id="KW-0142">cGMP-binding</keyword>
<keyword evidence="7" id="KW-0140">cGMP</keyword>
<evidence type="ECO:0000256" key="4">
    <source>
        <dbReference type="ARBA" id="ARBA00012428"/>
    </source>
</evidence>
<dbReference type="InterPro" id="IPR000961">
    <property type="entry name" value="AGC-kinase_C"/>
</dbReference>
<dbReference type="GO" id="GO:0030553">
    <property type="term" value="F:cGMP binding"/>
    <property type="evidence" value="ECO:0007669"/>
    <property type="project" value="UniProtKB-KW"/>
</dbReference>
<dbReference type="Pfam" id="PF00027">
    <property type="entry name" value="cNMP_binding"/>
    <property type="match status" value="3"/>
</dbReference>
<dbReference type="PRINTS" id="PR00103">
    <property type="entry name" value="CAMPKINASE"/>
</dbReference>
<dbReference type="PROSITE" id="PS00888">
    <property type="entry name" value="CNMP_BINDING_1"/>
    <property type="match status" value="1"/>
</dbReference>
<dbReference type="InterPro" id="IPR018490">
    <property type="entry name" value="cNMP-bd_dom_sf"/>
</dbReference>
<evidence type="ECO:0000256" key="7">
    <source>
        <dbReference type="ARBA" id="ARBA00022535"/>
    </source>
</evidence>
<evidence type="ECO:0000256" key="18">
    <source>
        <dbReference type="PROSITE-ProRule" id="PRU10141"/>
    </source>
</evidence>
<comment type="similarity">
    <text evidence="2">Belongs to the protein kinase superfamily. AGC Ser/Thr protein kinase family. cGMP subfamily.</text>
</comment>
<evidence type="ECO:0000256" key="11">
    <source>
        <dbReference type="ARBA" id="ARBA00022777"/>
    </source>
</evidence>
<name>A0A1R2CTL0_9CILI</name>
<evidence type="ECO:0000313" key="23">
    <source>
        <dbReference type="Proteomes" id="UP000187209"/>
    </source>
</evidence>
<evidence type="ECO:0000256" key="12">
    <source>
        <dbReference type="ARBA" id="ARBA00022840"/>
    </source>
</evidence>
<dbReference type="InterPro" id="IPR017441">
    <property type="entry name" value="Protein_kinase_ATP_BS"/>
</dbReference>
<dbReference type="PROSITE" id="PS00108">
    <property type="entry name" value="PROTEIN_KINASE_ST"/>
    <property type="match status" value="1"/>
</dbReference>
<dbReference type="AlphaFoldDB" id="A0A1R2CTL0"/>
<dbReference type="Gene3D" id="2.60.120.10">
    <property type="entry name" value="Jelly Rolls"/>
    <property type="match status" value="3"/>
</dbReference>
<dbReference type="SMART" id="SM00220">
    <property type="entry name" value="S_TKc"/>
    <property type="match status" value="1"/>
</dbReference>
<dbReference type="InterPro" id="IPR000719">
    <property type="entry name" value="Prot_kinase_dom"/>
</dbReference>
<evidence type="ECO:0000256" key="1">
    <source>
        <dbReference type="ARBA" id="ARBA00001946"/>
    </source>
</evidence>
<evidence type="ECO:0000256" key="5">
    <source>
        <dbReference type="ARBA" id="ARBA00022490"/>
    </source>
</evidence>
<dbReference type="EMBL" id="MPUH01000063">
    <property type="protein sequence ID" value="OMJ92359.1"/>
    <property type="molecule type" value="Genomic_DNA"/>
</dbReference>
<keyword evidence="11" id="KW-0418">Kinase</keyword>
<dbReference type="PANTHER" id="PTHR24353">
    <property type="entry name" value="CYCLIC NUCLEOTIDE-DEPENDENT PROTEIN KINASE"/>
    <property type="match status" value="1"/>
</dbReference>
<keyword evidence="23" id="KW-1185">Reference proteome</keyword>
<keyword evidence="13" id="KW-0460">Magnesium</keyword>
<dbReference type="PROSITE" id="PS51285">
    <property type="entry name" value="AGC_KINASE_CTER"/>
    <property type="match status" value="1"/>
</dbReference>
<feature type="domain" description="AGC-kinase C-terminal" evidence="21">
    <location>
        <begin position="819"/>
        <end position="882"/>
    </location>
</feature>
<evidence type="ECO:0000256" key="3">
    <source>
        <dbReference type="ARBA" id="ARBA00011245"/>
    </source>
</evidence>
<dbReference type="SUPFAM" id="SSF51206">
    <property type="entry name" value="cAMP-binding domain-like"/>
    <property type="match status" value="4"/>
</dbReference>
<dbReference type="PROSITE" id="PS00107">
    <property type="entry name" value="PROTEIN_KINASE_ATP"/>
    <property type="match status" value="1"/>
</dbReference>
<dbReference type="GO" id="GO:0004692">
    <property type="term" value="F:cGMP-dependent protein kinase activity"/>
    <property type="evidence" value="ECO:0007669"/>
    <property type="project" value="UniProtKB-EC"/>
</dbReference>
<dbReference type="PROSITE" id="PS50011">
    <property type="entry name" value="PROTEIN_KINASE_DOM"/>
    <property type="match status" value="1"/>
</dbReference>
<dbReference type="EC" id="2.7.11.12" evidence="4"/>
<comment type="catalytic activity">
    <reaction evidence="16">
        <text>L-threonyl-[protein] + ATP = O-phospho-L-threonyl-[protein] + ADP + H(+)</text>
        <dbReference type="Rhea" id="RHEA:46608"/>
        <dbReference type="Rhea" id="RHEA-COMP:11060"/>
        <dbReference type="Rhea" id="RHEA-COMP:11605"/>
        <dbReference type="ChEBI" id="CHEBI:15378"/>
        <dbReference type="ChEBI" id="CHEBI:30013"/>
        <dbReference type="ChEBI" id="CHEBI:30616"/>
        <dbReference type="ChEBI" id="CHEBI:61977"/>
        <dbReference type="ChEBI" id="CHEBI:456216"/>
        <dbReference type="EC" id="2.7.11.12"/>
    </reaction>
</comment>
<dbReference type="InterPro" id="IPR008271">
    <property type="entry name" value="Ser/Thr_kinase_AS"/>
</dbReference>
<evidence type="ECO:0000256" key="13">
    <source>
        <dbReference type="ARBA" id="ARBA00022842"/>
    </source>
</evidence>
<keyword evidence="12 18" id="KW-0067">ATP-binding</keyword>
<dbReference type="InterPro" id="IPR011009">
    <property type="entry name" value="Kinase-like_dom_sf"/>
</dbReference>
<evidence type="ECO:0000256" key="10">
    <source>
        <dbReference type="ARBA" id="ARBA00022741"/>
    </source>
</evidence>
<accession>A0A1R2CTL0</accession>
<evidence type="ECO:0000259" key="19">
    <source>
        <dbReference type="PROSITE" id="PS50011"/>
    </source>
</evidence>
<evidence type="ECO:0000313" key="22">
    <source>
        <dbReference type="EMBL" id="OMJ92359.1"/>
    </source>
</evidence>
<dbReference type="SMART" id="SM00100">
    <property type="entry name" value="cNMP"/>
    <property type="match status" value="3"/>
</dbReference>
<sequence length="882" mass="100502">MGTVCTVCTIKPNTSDSQTEINKSFYRLQSSSILHDKGKKKRKTHLINDRNQEKGITEASTAIITAKTKSQEDIENILKALRGHFIFKNLDNESQLAIIDHVKHYAIGPKEVIFKQNDPGESFFCVAKGRLEVLCNGERSVIGPGTGFGELALLDDRPRTATIRTIEACSLWGVDRKTFNLSIKRLNEMNYSENKSFINSIKIFEPLTSNQKEMIISALVTQKWICGQTLIKEGDIGDLFYIIKEGYVICYENKVVKRQLEKGEYFGEQALLYNTPRTATVVAGSDLKVLSIGRETLMQILGEKFEYILYHNTQLIAIDKSTVLRSLSPLQVGSLLKCSSIKRFKAGEVIIKRGSCKSEKLVMILKGCVRGPVNDLTVHCCIGDKEVSNKDTSIYLIDYIAVTDTDVAEAIVSEFEAELGGEINQIAISNEVNSIISRIDIFRDLSQNSSQTLIKHLRINHFDDGDTIIKQESPGDNFYIIKSGIVKVYKNNIYIRDITKNDYFGERSILFNTQRSATIIATGPVYCWVLPKIAFDEIVDDEMKEFFIERIKIQDSKITLEDLTPIKAIGTGMFGNIILVKHKENNELYAIKSISRNKIQSLDIYDNLILERRIMLQLNNNMIIRLMRTFKDWNRIYFLMEYINGQDLFDVLINMQFVREESAKFYAACMVVIIEYLHDRNVVHRDLKPENIMIDNEGYPKLIDFGTAKIITGRTYTTLGTPHYMAPEIIIRNGYNSSVDLWSFGILMYEIIYGKVPFGSEDDDPKIIYEKILENKLDLRVSPYVGNIYKSFIQQLLSINPAARMGGSIEKLKSHPWFANFNWKRLGYKKLKPPFVPFIPPDISGNGLNKSLQEFIGEIEGSETVSNRRVSLVEPNDWDSEF</sequence>
<feature type="domain" description="Protein kinase" evidence="19">
    <location>
        <begin position="563"/>
        <end position="818"/>
    </location>
</feature>
<dbReference type="GO" id="GO:0005952">
    <property type="term" value="C:cAMP-dependent protein kinase complex"/>
    <property type="evidence" value="ECO:0007669"/>
    <property type="project" value="TreeGrafter"/>
</dbReference>
<dbReference type="SUPFAM" id="SSF56112">
    <property type="entry name" value="Protein kinase-like (PK-like)"/>
    <property type="match status" value="1"/>
</dbReference>
<protein>
    <recommendedName>
        <fullName evidence="15">cGMP-dependent protein kinase</fullName>
        <ecNumber evidence="4">2.7.11.12</ecNumber>
    </recommendedName>
</protein>
<keyword evidence="10 18" id="KW-0547">Nucleotide-binding</keyword>
<evidence type="ECO:0000256" key="2">
    <source>
        <dbReference type="ARBA" id="ARBA00006352"/>
    </source>
</evidence>
<dbReference type="GO" id="GO:0046872">
    <property type="term" value="F:metal ion binding"/>
    <property type="evidence" value="ECO:0007669"/>
    <property type="project" value="UniProtKB-KW"/>
</dbReference>
<dbReference type="FunFam" id="1.10.510.10:FF:000571">
    <property type="entry name" value="Maternal embryonic leucine zipper kinase"/>
    <property type="match status" value="1"/>
</dbReference>
<dbReference type="PROSITE" id="PS50042">
    <property type="entry name" value="CNMP_BINDING_3"/>
    <property type="match status" value="3"/>
</dbReference>
<keyword evidence="5" id="KW-0963">Cytoplasm</keyword>
<evidence type="ECO:0000256" key="8">
    <source>
        <dbReference type="ARBA" id="ARBA00022679"/>
    </source>
</evidence>
<dbReference type="InterPro" id="IPR018488">
    <property type="entry name" value="cNMP-bd_CS"/>
</dbReference>
<feature type="domain" description="Cyclic nucleotide-binding" evidence="20">
    <location>
        <begin position="441"/>
        <end position="539"/>
    </location>
</feature>
<proteinExistence type="inferred from homology"/>
<dbReference type="Proteomes" id="UP000187209">
    <property type="component" value="Unassembled WGS sequence"/>
</dbReference>
<evidence type="ECO:0000256" key="14">
    <source>
        <dbReference type="ARBA" id="ARBA00022992"/>
    </source>
</evidence>
<evidence type="ECO:0000256" key="16">
    <source>
        <dbReference type="ARBA" id="ARBA00047298"/>
    </source>
</evidence>
<evidence type="ECO:0000256" key="15">
    <source>
        <dbReference type="ARBA" id="ARBA00024113"/>
    </source>
</evidence>
<dbReference type="PROSITE" id="PS00889">
    <property type="entry name" value="CNMP_BINDING_2"/>
    <property type="match status" value="3"/>
</dbReference>
<dbReference type="PANTHER" id="PTHR24353:SF37">
    <property type="entry name" value="CAMP-DEPENDENT PROTEIN KINASE CATALYTIC SUBUNIT PRKX"/>
    <property type="match status" value="1"/>
</dbReference>
<comment type="catalytic activity">
    <reaction evidence="17">
        <text>L-seryl-[protein] + ATP = O-phospho-L-seryl-[protein] + ADP + H(+)</text>
        <dbReference type="Rhea" id="RHEA:17989"/>
        <dbReference type="Rhea" id="RHEA-COMP:9863"/>
        <dbReference type="Rhea" id="RHEA-COMP:11604"/>
        <dbReference type="ChEBI" id="CHEBI:15378"/>
        <dbReference type="ChEBI" id="CHEBI:29999"/>
        <dbReference type="ChEBI" id="CHEBI:30616"/>
        <dbReference type="ChEBI" id="CHEBI:83421"/>
        <dbReference type="ChEBI" id="CHEBI:456216"/>
        <dbReference type="EC" id="2.7.11.12"/>
    </reaction>
</comment>
<dbReference type="Gene3D" id="3.30.200.20">
    <property type="entry name" value="Phosphorylase Kinase, domain 1"/>
    <property type="match status" value="1"/>
</dbReference>
<feature type="domain" description="Cyclic nucleotide-binding" evidence="20">
    <location>
        <begin position="203"/>
        <end position="302"/>
    </location>
</feature>
<dbReference type="InterPro" id="IPR014710">
    <property type="entry name" value="RmlC-like_jellyroll"/>
</dbReference>
<keyword evidence="9" id="KW-0479">Metal-binding</keyword>
<evidence type="ECO:0000259" key="21">
    <source>
        <dbReference type="PROSITE" id="PS51285"/>
    </source>
</evidence>
<reference evidence="22 23" key="1">
    <citation type="submission" date="2016-11" db="EMBL/GenBank/DDBJ databases">
        <title>The macronuclear genome of Stentor coeruleus: a giant cell with tiny introns.</title>
        <authorList>
            <person name="Slabodnick M."/>
            <person name="Ruby J.G."/>
            <person name="Reiff S.B."/>
            <person name="Swart E.C."/>
            <person name="Gosai S."/>
            <person name="Prabakaran S."/>
            <person name="Witkowska E."/>
            <person name="Larue G.E."/>
            <person name="Fisher S."/>
            <person name="Freeman R.M."/>
            <person name="Gunawardena J."/>
            <person name="Chu W."/>
            <person name="Stover N.A."/>
            <person name="Gregory B.D."/>
            <person name="Nowacki M."/>
            <person name="Derisi J."/>
            <person name="Roy S.W."/>
            <person name="Marshall W.F."/>
            <person name="Sood P."/>
        </authorList>
    </citation>
    <scope>NUCLEOTIDE SEQUENCE [LARGE SCALE GENOMIC DNA]</scope>
    <source>
        <strain evidence="22">WM001</strain>
    </source>
</reference>